<evidence type="ECO:0000313" key="4">
    <source>
        <dbReference type="EMBL" id="KAG7382118.1"/>
    </source>
</evidence>
<feature type="domain" description="Pentatricopeptide repeat-containing protein-mitochondrial" evidence="3">
    <location>
        <begin position="69"/>
        <end position="195"/>
    </location>
</feature>
<dbReference type="Proteomes" id="UP000694044">
    <property type="component" value="Unassembled WGS sequence"/>
</dbReference>
<sequence>MNSQTTTSLPLDETEEATEILDGHLKRTSNRVAAYSSALREANEKKEDMPHIVDAMLTHSKKSSAAYYLNALRSATKAKQHDLVVQIDNHMAKNGVSPTQDMCEVMLKSCASASDLETTLGVRSTMRCWGLEMTKSMAYSLVKCAAKADQWDAVIDIITNLRNGGTKPTMVLYTMDLNECSKRHRLDAAVDIYRMMPEEIQAQLEVQLRAIDIMNEHKSDGTTDDKKLTGAQASTAVNEPSTPSRGNARQEAVGSSDKGILDYLSSFFKR</sequence>
<dbReference type="Pfam" id="PF23276">
    <property type="entry name" value="TPR_24"/>
    <property type="match status" value="1"/>
</dbReference>
<dbReference type="EMBL" id="JAGDFM010000219">
    <property type="protein sequence ID" value="KAG7382118.1"/>
    <property type="molecule type" value="Genomic_DNA"/>
</dbReference>
<organism evidence="4 5">
    <name type="scientific">Phytophthora pseudosyringae</name>
    <dbReference type="NCBI Taxonomy" id="221518"/>
    <lineage>
        <taxon>Eukaryota</taxon>
        <taxon>Sar</taxon>
        <taxon>Stramenopiles</taxon>
        <taxon>Oomycota</taxon>
        <taxon>Peronosporomycetes</taxon>
        <taxon>Peronosporales</taxon>
        <taxon>Peronosporaceae</taxon>
        <taxon>Phytophthora</taxon>
    </lineage>
</organism>
<protein>
    <recommendedName>
        <fullName evidence="3">Pentatricopeptide repeat-containing protein-mitochondrial domain-containing protein</fullName>
    </recommendedName>
</protein>
<feature type="compositionally biased region" description="Polar residues" evidence="2">
    <location>
        <begin position="233"/>
        <end position="247"/>
    </location>
</feature>
<dbReference type="PANTHER" id="PTHR47936">
    <property type="entry name" value="PPR_LONG DOMAIN-CONTAINING PROTEIN"/>
    <property type="match status" value="1"/>
</dbReference>
<keyword evidence="1" id="KW-0677">Repeat</keyword>
<reference evidence="4" key="1">
    <citation type="submission" date="2021-02" db="EMBL/GenBank/DDBJ databases">
        <authorList>
            <person name="Palmer J.M."/>
        </authorList>
    </citation>
    <scope>NUCLEOTIDE SEQUENCE</scope>
    <source>
        <strain evidence="4">SCRP734</strain>
    </source>
</reference>
<proteinExistence type="predicted"/>
<name>A0A8T1VPH3_9STRA</name>
<accession>A0A8T1VPH3</accession>
<dbReference type="OrthoDB" id="146043at2759"/>
<evidence type="ECO:0000256" key="1">
    <source>
        <dbReference type="ARBA" id="ARBA00022737"/>
    </source>
</evidence>
<feature type="region of interest" description="Disordered" evidence="2">
    <location>
        <begin position="233"/>
        <end position="255"/>
    </location>
</feature>
<evidence type="ECO:0000256" key="2">
    <source>
        <dbReference type="SAM" id="MobiDB-lite"/>
    </source>
</evidence>
<evidence type="ECO:0000313" key="5">
    <source>
        <dbReference type="Proteomes" id="UP000694044"/>
    </source>
</evidence>
<gene>
    <name evidence="4" type="ORF">PHYPSEUDO_005194</name>
</gene>
<dbReference type="InterPro" id="IPR057027">
    <property type="entry name" value="TPR_mt"/>
</dbReference>
<comment type="caution">
    <text evidence="4">The sequence shown here is derived from an EMBL/GenBank/DDBJ whole genome shotgun (WGS) entry which is preliminary data.</text>
</comment>
<dbReference type="AlphaFoldDB" id="A0A8T1VPH3"/>
<evidence type="ECO:0000259" key="3">
    <source>
        <dbReference type="Pfam" id="PF23276"/>
    </source>
</evidence>
<keyword evidence="5" id="KW-1185">Reference proteome</keyword>
<dbReference type="PANTHER" id="PTHR47936:SF1">
    <property type="entry name" value="PENTATRICOPEPTIDE REPEAT-CONTAINING PROTEIN GUN1, CHLOROPLASTIC"/>
    <property type="match status" value="1"/>
</dbReference>